<evidence type="ECO:0000256" key="4">
    <source>
        <dbReference type="ARBA" id="ARBA00023015"/>
    </source>
</evidence>
<dbReference type="Pfam" id="PF00172">
    <property type="entry name" value="Zn_clus"/>
    <property type="match status" value="1"/>
</dbReference>
<organism evidence="10 11">
    <name type="scientific">Aaosphaeria arxii CBS 175.79</name>
    <dbReference type="NCBI Taxonomy" id="1450172"/>
    <lineage>
        <taxon>Eukaryota</taxon>
        <taxon>Fungi</taxon>
        <taxon>Dikarya</taxon>
        <taxon>Ascomycota</taxon>
        <taxon>Pezizomycotina</taxon>
        <taxon>Dothideomycetes</taxon>
        <taxon>Pleosporomycetidae</taxon>
        <taxon>Pleosporales</taxon>
        <taxon>Pleosporales incertae sedis</taxon>
        <taxon>Aaosphaeria</taxon>
    </lineage>
</organism>
<evidence type="ECO:0000256" key="2">
    <source>
        <dbReference type="ARBA" id="ARBA00022723"/>
    </source>
</evidence>
<dbReference type="InterPro" id="IPR052202">
    <property type="entry name" value="Yeast_MetPath_Reg"/>
</dbReference>
<keyword evidence="7" id="KW-0539">Nucleus</keyword>
<feature type="compositionally biased region" description="Polar residues" evidence="8">
    <location>
        <begin position="268"/>
        <end position="282"/>
    </location>
</feature>
<evidence type="ECO:0000256" key="3">
    <source>
        <dbReference type="ARBA" id="ARBA00022833"/>
    </source>
</evidence>
<feature type="region of interest" description="Disordered" evidence="8">
    <location>
        <begin position="1"/>
        <end position="26"/>
    </location>
</feature>
<evidence type="ECO:0000259" key="9">
    <source>
        <dbReference type="PROSITE" id="PS50048"/>
    </source>
</evidence>
<dbReference type="GO" id="GO:0043565">
    <property type="term" value="F:sequence-specific DNA binding"/>
    <property type="evidence" value="ECO:0007669"/>
    <property type="project" value="TreeGrafter"/>
</dbReference>
<dbReference type="PROSITE" id="PS50048">
    <property type="entry name" value="ZN2_CY6_FUNGAL_2"/>
    <property type="match status" value="1"/>
</dbReference>
<dbReference type="GO" id="GO:0045944">
    <property type="term" value="P:positive regulation of transcription by RNA polymerase II"/>
    <property type="evidence" value="ECO:0007669"/>
    <property type="project" value="TreeGrafter"/>
</dbReference>
<dbReference type="OrthoDB" id="9986881at2759"/>
<keyword evidence="4" id="KW-0805">Transcription regulation</keyword>
<feature type="region of interest" description="Disordered" evidence="8">
    <location>
        <begin position="177"/>
        <end position="282"/>
    </location>
</feature>
<dbReference type="SMART" id="SM00066">
    <property type="entry name" value="GAL4"/>
    <property type="match status" value="1"/>
</dbReference>
<dbReference type="Gene3D" id="4.10.240.10">
    <property type="entry name" value="Zn(2)-C6 fungal-type DNA-binding domain"/>
    <property type="match status" value="1"/>
</dbReference>
<dbReference type="RefSeq" id="XP_033378560.1">
    <property type="nucleotide sequence ID" value="XM_033529425.1"/>
</dbReference>
<protein>
    <recommendedName>
        <fullName evidence="9">Zn(2)-C6 fungal-type domain-containing protein</fullName>
    </recommendedName>
</protein>
<feature type="compositionally biased region" description="Polar residues" evidence="8">
    <location>
        <begin position="177"/>
        <end position="189"/>
    </location>
</feature>
<dbReference type="InterPro" id="IPR036864">
    <property type="entry name" value="Zn2-C6_fun-type_DNA-bd_sf"/>
</dbReference>
<evidence type="ECO:0000313" key="10">
    <source>
        <dbReference type="EMBL" id="KAF2010221.1"/>
    </source>
</evidence>
<dbReference type="CDD" id="cd00067">
    <property type="entry name" value="GAL4"/>
    <property type="match status" value="1"/>
</dbReference>
<dbReference type="EMBL" id="ML978077">
    <property type="protein sequence ID" value="KAF2010221.1"/>
    <property type="molecule type" value="Genomic_DNA"/>
</dbReference>
<keyword evidence="5" id="KW-0238">DNA-binding</keyword>
<comment type="subcellular location">
    <subcellularLocation>
        <location evidence="1">Nucleus</location>
    </subcellularLocation>
</comment>
<name>A0A6A5XBA5_9PLEO</name>
<dbReference type="Proteomes" id="UP000799778">
    <property type="component" value="Unassembled WGS sequence"/>
</dbReference>
<dbReference type="PANTHER" id="PTHR47782">
    <property type="entry name" value="ZN(II)2CYS6 TRANSCRIPTION FACTOR (EUROFUNG)-RELATED"/>
    <property type="match status" value="1"/>
</dbReference>
<proteinExistence type="predicted"/>
<dbReference type="GO" id="GO:0008270">
    <property type="term" value="F:zinc ion binding"/>
    <property type="evidence" value="ECO:0007669"/>
    <property type="project" value="InterPro"/>
</dbReference>
<evidence type="ECO:0000256" key="7">
    <source>
        <dbReference type="ARBA" id="ARBA00023242"/>
    </source>
</evidence>
<dbReference type="AlphaFoldDB" id="A0A6A5XBA5"/>
<keyword evidence="3" id="KW-0862">Zinc</keyword>
<dbReference type="GeneID" id="54286822"/>
<dbReference type="GO" id="GO:0005634">
    <property type="term" value="C:nucleus"/>
    <property type="evidence" value="ECO:0007669"/>
    <property type="project" value="UniProtKB-SubCell"/>
</dbReference>
<evidence type="ECO:0000256" key="8">
    <source>
        <dbReference type="SAM" id="MobiDB-lite"/>
    </source>
</evidence>
<dbReference type="InterPro" id="IPR001138">
    <property type="entry name" value="Zn2Cys6_DnaBD"/>
</dbReference>
<dbReference type="SUPFAM" id="SSF57701">
    <property type="entry name" value="Zn2/Cys6 DNA-binding domain"/>
    <property type="match status" value="1"/>
</dbReference>
<evidence type="ECO:0000256" key="5">
    <source>
        <dbReference type="ARBA" id="ARBA00023125"/>
    </source>
</evidence>
<accession>A0A6A5XBA5</accession>
<dbReference type="PANTHER" id="PTHR47782:SF1">
    <property type="entry name" value="PYRIMIDINE PATHWAY REGULATORY PROTEIN 1"/>
    <property type="match status" value="1"/>
</dbReference>
<evidence type="ECO:0000256" key="1">
    <source>
        <dbReference type="ARBA" id="ARBA00004123"/>
    </source>
</evidence>
<dbReference type="GO" id="GO:0000981">
    <property type="term" value="F:DNA-binding transcription factor activity, RNA polymerase II-specific"/>
    <property type="evidence" value="ECO:0007669"/>
    <property type="project" value="InterPro"/>
</dbReference>
<gene>
    <name evidence="10" type="ORF">BU24DRAFT_428230</name>
</gene>
<keyword evidence="6" id="KW-0804">Transcription</keyword>
<keyword evidence="2" id="KW-0479">Metal-binding</keyword>
<sequence length="433" mass="47102">MCPFSTSLPTGDGPNRYSPSAVKDWNPRRKSVSNACERCRRRKIRCDGDTPCATCNRFSLPCVRSQKTKEVVASEHQAALESRIHQLESQLAAHVSAPMHGMETIDESIISAAPFDWQSPPPQLTVNTQMPAPYAPGQNMDLSGSFSAGSLPSISLTECEPFPNVASPCDSPVPSLYSGTTSSAMSQTFSPPPIPHTAPSWEFMAQHGLKPQLTTSGDPSRRTSISSTSRDSDDPAVSPYPDVESDLDLQPIGPPPALPRAGIFASHGESTPPHQSRATSVFSDRSRAISAIPFPSRFEAETLTAEFVSLLDSMKDQKLYTMTPALFAKLCDTVYPDPSNRTSSVETLVSVPMARFHVFLSMAIGMKHRIRDSLERTNALLDRCYELAMQQASSSLFWQEQGGVEAAQLLSIFASIKSTSNADPKPLQSSFSW</sequence>
<reference evidence="10" key="1">
    <citation type="journal article" date="2020" name="Stud. Mycol.">
        <title>101 Dothideomycetes genomes: a test case for predicting lifestyles and emergence of pathogens.</title>
        <authorList>
            <person name="Haridas S."/>
            <person name="Albert R."/>
            <person name="Binder M."/>
            <person name="Bloem J."/>
            <person name="Labutti K."/>
            <person name="Salamov A."/>
            <person name="Andreopoulos B."/>
            <person name="Baker S."/>
            <person name="Barry K."/>
            <person name="Bills G."/>
            <person name="Bluhm B."/>
            <person name="Cannon C."/>
            <person name="Castanera R."/>
            <person name="Culley D."/>
            <person name="Daum C."/>
            <person name="Ezra D."/>
            <person name="Gonzalez J."/>
            <person name="Henrissat B."/>
            <person name="Kuo A."/>
            <person name="Liang C."/>
            <person name="Lipzen A."/>
            <person name="Lutzoni F."/>
            <person name="Magnuson J."/>
            <person name="Mondo S."/>
            <person name="Nolan M."/>
            <person name="Ohm R."/>
            <person name="Pangilinan J."/>
            <person name="Park H.-J."/>
            <person name="Ramirez L."/>
            <person name="Alfaro M."/>
            <person name="Sun H."/>
            <person name="Tritt A."/>
            <person name="Yoshinaga Y."/>
            <person name="Zwiers L.-H."/>
            <person name="Turgeon B."/>
            <person name="Goodwin S."/>
            <person name="Spatafora J."/>
            <person name="Crous P."/>
            <person name="Grigoriev I."/>
        </authorList>
    </citation>
    <scope>NUCLEOTIDE SEQUENCE</scope>
    <source>
        <strain evidence="10">CBS 175.79</strain>
    </source>
</reference>
<evidence type="ECO:0000313" key="11">
    <source>
        <dbReference type="Proteomes" id="UP000799778"/>
    </source>
</evidence>
<evidence type="ECO:0000256" key="6">
    <source>
        <dbReference type="ARBA" id="ARBA00023163"/>
    </source>
</evidence>
<feature type="domain" description="Zn(2)-C6 fungal-type" evidence="9">
    <location>
        <begin position="35"/>
        <end position="64"/>
    </location>
</feature>
<dbReference type="PROSITE" id="PS00463">
    <property type="entry name" value="ZN2_CY6_FUNGAL_1"/>
    <property type="match status" value="1"/>
</dbReference>
<keyword evidence="11" id="KW-1185">Reference proteome</keyword>